<protein>
    <submittedName>
        <fullName evidence="2">Uncharacterized protein</fullName>
    </submittedName>
</protein>
<gene>
    <name evidence="2" type="ORF">AVDCRST_MAG59-4981</name>
</gene>
<feature type="non-terminal residue" evidence="2">
    <location>
        <position position="1"/>
    </location>
</feature>
<proteinExistence type="predicted"/>
<dbReference type="EMBL" id="CADCWF010000355">
    <property type="protein sequence ID" value="CAA9582556.1"/>
    <property type="molecule type" value="Genomic_DNA"/>
</dbReference>
<organism evidence="2">
    <name type="scientific">uncultured Thermomicrobiales bacterium</name>
    <dbReference type="NCBI Taxonomy" id="1645740"/>
    <lineage>
        <taxon>Bacteria</taxon>
        <taxon>Pseudomonadati</taxon>
        <taxon>Thermomicrobiota</taxon>
        <taxon>Thermomicrobia</taxon>
        <taxon>Thermomicrobiales</taxon>
        <taxon>environmental samples</taxon>
    </lineage>
</organism>
<name>A0A6J4VLU9_9BACT</name>
<feature type="region of interest" description="Disordered" evidence="1">
    <location>
        <begin position="1"/>
        <end position="39"/>
    </location>
</feature>
<evidence type="ECO:0000256" key="1">
    <source>
        <dbReference type="SAM" id="MobiDB-lite"/>
    </source>
</evidence>
<dbReference type="AlphaFoldDB" id="A0A6J4VLU9"/>
<sequence>DRSEGDRRAAGVRVGDEELRRPRPGRRIGLPPHGRRIRL</sequence>
<evidence type="ECO:0000313" key="2">
    <source>
        <dbReference type="EMBL" id="CAA9582556.1"/>
    </source>
</evidence>
<accession>A0A6J4VLU9</accession>
<feature type="compositionally biased region" description="Basic and acidic residues" evidence="1">
    <location>
        <begin position="1"/>
        <end position="21"/>
    </location>
</feature>
<feature type="non-terminal residue" evidence="2">
    <location>
        <position position="39"/>
    </location>
</feature>
<reference evidence="2" key="1">
    <citation type="submission" date="2020-02" db="EMBL/GenBank/DDBJ databases">
        <authorList>
            <person name="Meier V. D."/>
        </authorList>
    </citation>
    <scope>NUCLEOTIDE SEQUENCE</scope>
    <source>
        <strain evidence="2">AVDCRST_MAG59</strain>
    </source>
</reference>